<feature type="compositionally biased region" description="Low complexity" evidence="1">
    <location>
        <begin position="563"/>
        <end position="599"/>
    </location>
</feature>
<feature type="compositionally biased region" description="Basic and acidic residues" evidence="1">
    <location>
        <begin position="609"/>
        <end position="618"/>
    </location>
</feature>
<feature type="compositionally biased region" description="Pro residues" evidence="1">
    <location>
        <begin position="681"/>
        <end position="694"/>
    </location>
</feature>
<evidence type="ECO:0000256" key="1">
    <source>
        <dbReference type="SAM" id="MobiDB-lite"/>
    </source>
</evidence>
<reference evidence="2" key="1">
    <citation type="submission" date="2022-10" db="EMBL/GenBank/DDBJ databases">
        <title>The complete genomes of actinobacterial strains from the NBC collection.</title>
        <authorList>
            <person name="Joergensen T.S."/>
            <person name="Alvarez Arevalo M."/>
            <person name="Sterndorff E.B."/>
            <person name="Faurdal D."/>
            <person name="Vuksanovic O."/>
            <person name="Mourched A.-S."/>
            <person name="Charusanti P."/>
            <person name="Shaw S."/>
            <person name="Blin K."/>
            <person name="Weber T."/>
        </authorList>
    </citation>
    <scope>NUCLEOTIDE SEQUENCE</scope>
    <source>
        <strain evidence="2">NBC_00049</strain>
    </source>
</reference>
<organism evidence="2">
    <name type="scientific">Streptomyces sp. NBC_00049</name>
    <dbReference type="NCBI Taxonomy" id="2903617"/>
    <lineage>
        <taxon>Bacteria</taxon>
        <taxon>Bacillati</taxon>
        <taxon>Actinomycetota</taxon>
        <taxon>Actinomycetes</taxon>
        <taxon>Kitasatosporales</taxon>
        <taxon>Streptomycetaceae</taxon>
        <taxon>Streptomyces</taxon>
    </lineage>
</organism>
<feature type="compositionally biased region" description="Low complexity" evidence="1">
    <location>
        <begin position="532"/>
        <end position="550"/>
    </location>
</feature>
<name>A0AAU2JY37_9ACTN</name>
<evidence type="ECO:0000313" key="2">
    <source>
        <dbReference type="EMBL" id="WTU77725.1"/>
    </source>
</evidence>
<feature type="compositionally biased region" description="Low complexity" evidence="1">
    <location>
        <begin position="695"/>
        <end position="707"/>
    </location>
</feature>
<feature type="compositionally biased region" description="Gly residues" evidence="1">
    <location>
        <begin position="1"/>
        <end position="18"/>
    </location>
</feature>
<feature type="compositionally biased region" description="Low complexity" evidence="1">
    <location>
        <begin position="40"/>
        <end position="51"/>
    </location>
</feature>
<dbReference type="Gene3D" id="3.90.176.10">
    <property type="entry name" value="Toxin ADP-ribosyltransferase, Chain A, domain 1"/>
    <property type="match status" value="1"/>
</dbReference>
<gene>
    <name evidence="2" type="ORF">OG327_32885</name>
</gene>
<feature type="region of interest" description="Disordered" evidence="1">
    <location>
        <begin position="359"/>
        <end position="388"/>
    </location>
</feature>
<protein>
    <submittedName>
        <fullName evidence="2">Uncharacterized protein</fullName>
    </submittedName>
</protein>
<feature type="region of interest" description="Disordered" evidence="1">
    <location>
        <begin position="491"/>
        <end position="718"/>
    </location>
</feature>
<accession>A0AAU2JY37</accession>
<feature type="compositionally biased region" description="Low complexity" evidence="1">
    <location>
        <begin position="623"/>
        <end position="680"/>
    </location>
</feature>
<dbReference type="AlphaFoldDB" id="A0AAU2JY37"/>
<dbReference type="EMBL" id="CP108264">
    <property type="protein sequence ID" value="WTU77725.1"/>
    <property type="molecule type" value="Genomic_DNA"/>
</dbReference>
<sequence>MRQGGDGPAERSPGGGMSGRLLRRLGRRGSTPERGAAVVSGTDSGTDSGTGRPAEPPCTVRDEFAHRYLLRSSAVRDSPVRALVRELPADARRPAVVVDVPPAAAGNLGQELGGLLALLREQEPLAVRLVLSGAAAPAGGDGPLAQRLADAWEVTLEAPDAPAVLTPGGLLYVTDPATPGGGWWRFAPGAAPEALGTRLPAPRWQRALTRVPLGPVGECVVRAVPAGLALYPADAAAPRADEAAYAVAVHPDRLSVLLGAPRAEPVAAEDLATLLAGLPAEPRRALRLVPADGREAVALAEEVCDLLGTEIEVCLGLPVSGSESGSGGEAEADAECVRLLSPEGEFTWPALLTALVCSPTGEDGSRPAPRPSAWAFPPNAGTPGAQPATLRLPSGVWAVAVRSGLWLGTTPEAPPEVRDLPAQARALRVELAPDCLAEKSAREGCLKDLTALLAGLDAAARTHTELAVSDGAEPEAVAGLRRFAVRTGLTLATPPRGRGIPAQSGQAPESLATHGSPAEPATESGPTAGNGPTTEARPATRPEAAADPATGSSPGAPRTEGGTVATALAAPAAAPKTTSAQARPVTASAQAAPETASAPGTAHPAPRAAGHDPAREPVRPLPVTAATGTGLTSATPATTPGLTSATPATAPGAVGVVPAPRAEVPAVPTTARPGATGTGSPPAPPAPAPAPAVNPVPATTAAPAATPRRPPEGLGEPDRRAFRELASGVWEKHSGPVNQALIRLPALRGSGEGAALADLIAVHLYLSSSPDDPFGARALAEDGGGALRPYAACLASGLRRLPALRGTLVRAVAPSAVPDELVPGSLLECDAPLDVVHLDARHAPQPPPSHVRYAIRPLTARRTSVLSRDGNGAQALFGTGAVFTVLARHDAAGALPARILLAELPTGTGRFRAPSSDAVERLDAVARRTGPAGAAPWPDRCSGPFHHVQPTP</sequence>
<feature type="region of interest" description="Disordered" evidence="1">
    <location>
        <begin position="929"/>
        <end position="952"/>
    </location>
</feature>
<feature type="region of interest" description="Disordered" evidence="1">
    <location>
        <begin position="1"/>
        <end position="59"/>
    </location>
</feature>
<proteinExistence type="predicted"/>